<dbReference type="PANTHER" id="PTHR13462">
    <property type="entry name" value="CALCIUM UNIPORTER PROTEIN, MITOCHONDRIAL"/>
    <property type="match status" value="1"/>
</dbReference>
<keyword evidence="17" id="KW-1185">Reference proteome</keyword>
<dbReference type="WBParaSite" id="ACRNAN_scaffold5848.g26708.t1">
    <property type="protein sequence ID" value="ACRNAN_scaffold5848.g26708.t1"/>
    <property type="gene ID" value="ACRNAN_scaffold5848.g26708"/>
</dbReference>
<reference evidence="18" key="1">
    <citation type="submission" date="2022-11" db="UniProtKB">
        <authorList>
            <consortium name="WormBaseParasite"/>
        </authorList>
    </citation>
    <scope>IDENTIFICATION</scope>
</reference>
<dbReference type="PANTHER" id="PTHR13462:SF10">
    <property type="entry name" value="CALCIUM UNIPORTER PROTEIN, MITOCHONDRIAL"/>
    <property type="match status" value="1"/>
</dbReference>
<dbReference type="GO" id="GO:1990246">
    <property type="term" value="C:uniplex complex"/>
    <property type="evidence" value="ECO:0007669"/>
    <property type="project" value="TreeGrafter"/>
</dbReference>
<dbReference type="GO" id="GO:0051560">
    <property type="term" value="P:mitochondrial calcium ion homeostasis"/>
    <property type="evidence" value="ECO:0007669"/>
    <property type="project" value="UniProtKB-UniRule"/>
</dbReference>
<evidence type="ECO:0000256" key="3">
    <source>
        <dbReference type="ARBA" id="ARBA00022448"/>
    </source>
</evidence>
<dbReference type="InterPro" id="IPR039055">
    <property type="entry name" value="MCU_fam"/>
</dbReference>
<evidence type="ECO:0000256" key="10">
    <source>
        <dbReference type="ARBA" id="ARBA00023065"/>
    </source>
</evidence>
<evidence type="ECO:0000256" key="2">
    <source>
        <dbReference type="ARBA" id="ARBA00005653"/>
    </source>
</evidence>
<feature type="transmembrane region" description="Helical" evidence="15">
    <location>
        <begin position="247"/>
        <end position="265"/>
    </location>
</feature>
<evidence type="ECO:0000256" key="7">
    <source>
        <dbReference type="ARBA" id="ARBA00022792"/>
    </source>
</evidence>
<evidence type="ECO:0000256" key="6">
    <source>
        <dbReference type="ARBA" id="ARBA00022692"/>
    </source>
</evidence>
<keyword evidence="5 15" id="KW-0107">Calcium channel</keyword>
<dbReference type="GO" id="GO:0036444">
    <property type="term" value="P:calcium import into the mitochondrion"/>
    <property type="evidence" value="ECO:0007669"/>
    <property type="project" value="TreeGrafter"/>
</dbReference>
<evidence type="ECO:0000313" key="18">
    <source>
        <dbReference type="WBParaSite" id="ACRNAN_scaffold5848.g26708.t1"/>
    </source>
</evidence>
<dbReference type="AlphaFoldDB" id="A0A914E6Z2"/>
<evidence type="ECO:0000256" key="14">
    <source>
        <dbReference type="ARBA" id="ARBA00036634"/>
    </source>
</evidence>
<keyword evidence="11 15" id="KW-0496">Mitochondrion</keyword>
<evidence type="ECO:0000256" key="9">
    <source>
        <dbReference type="ARBA" id="ARBA00022989"/>
    </source>
</evidence>
<comment type="subcellular location">
    <subcellularLocation>
        <location evidence="1 15">Mitochondrion inner membrane</location>
        <topology evidence="1 15">Multi-pass membrane protein</topology>
    </subcellularLocation>
</comment>
<evidence type="ECO:0000256" key="1">
    <source>
        <dbReference type="ARBA" id="ARBA00004448"/>
    </source>
</evidence>
<dbReference type="Proteomes" id="UP000887540">
    <property type="component" value="Unplaced"/>
</dbReference>
<dbReference type="GO" id="GO:0015292">
    <property type="term" value="F:uniporter activity"/>
    <property type="evidence" value="ECO:0007669"/>
    <property type="project" value="UniProtKB-UniRule"/>
</dbReference>
<keyword evidence="4 15" id="KW-0109">Calcium transport</keyword>
<evidence type="ECO:0000256" key="12">
    <source>
        <dbReference type="ARBA" id="ARBA00023136"/>
    </source>
</evidence>
<evidence type="ECO:0000256" key="15">
    <source>
        <dbReference type="RuleBase" id="RU367035"/>
    </source>
</evidence>
<evidence type="ECO:0000256" key="11">
    <source>
        <dbReference type="ARBA" id="ARBA00023128"/>
    </source>
</evidence>
<keyword evidence="9 15" id="KW-1133">Transmembrane helix</keyword>
<dbReference type="InterPro" id="IPR006769">
    <property type="entry name" value="MCU_C"/>
</dbReference>
<comment type="similarity">
    <text evidence="2 15">Belongs to the MCU (TC 1.A.77) family.</text>
</comment>
<keyword evidence="7 15" id="KW-0999">Mitochondrion inner membrane</keyword>
<evidence type="ECO:0000313" key="17">
    <source>
        <dbReference type="Proteomes" id="UP000887540"/>
    </source>
</evidence>
<proteinExistence type="inferred from homology"/>
<keyword evidence="12 15" id="KW-0472">Membrane</keyword>
<evidence type="ECO:0000259" key="16">
    <source>
        <dbReference type="Pfam" id="PF04678"/>
    </source>
</evidence>
<evidence type="ECO:0000256" key="8">
    <source>
        <dbReference type="ARBA" id="ARBA00022837"/>
    </source>
</evidence>
<keyword evidence="10 15" id="KW-0406">Ion transport</keyword>
<comment type="function">
    <text evidence="15">Mitochondrial inner membrane calcium uniporter that mediates calcium uptake into mitochondria. Mitochondrial calcium homeostasis plays key roles in cellular physiology and regulates cell bioenergetics, cytoplasmic calcium signals and activation of cell death pathways.</text>
</comment>
<name>A0A914E6Z2_9BILA</name>
<organism evidence="17 18">
    <name type="scientific">Acrobeloides nanus</name>
    <dbReference type="NCBI Taxonomy" id="290746"/>
    <lineage>
        <taxon>Eukaryota</taxon>
        <taxon>Metazoa</taxon>
        <taxon>Ecdysozoa</taxon>
        <taxon>Nematoda</taxon>
        <taxon>Chromadorea</taxon>
        <taxon>Rhabditida</taxon>
        <taxon>Tylenchina</taxon>
        <taxon>Cephalobomorpha</taxon>
        <taxon>Cephaloboidea</taxon>
        <taxon>Cephalobidae</taxon>
        <taxon>Acrobeloides</taxon>
    </lineage>
</organism>
<comment type="catalytic activity">
    <reaction evidence="14">
        <text>Ca(2+)(in) = Ca(2+)(out)</text>
        <dbReference type="Rhea" id="RHEA:29671"/>
        <dbReference type="ChEBI" id="CHEBI:29108"/>
    </reaction>
</comment>
<keyword evidence="3 15" id="KW-0813">Transport</keyword>
<keyword evidence="13 15" id="KW-0407">Ion channel</keyword>
<evidence type="ECO:0000256" key="13">
    <source>
        <dbReference type="ARBA" id="ARBA00023303"/>
    </source>
</evidence>
<dbReference type="GO" id="GO:0005262">
    <property type="term" value="F:calcium channel activity"/>
    <property type="evidence" value="ECO:0007669"/>
    <property type="project" value="UniProtKB-UniRule"/>
</dbReference>
<keyword evidence="8 15" id="KW-0106">Calcium</keyword>
<sequence length="271" mass="31183">MICRKFAPSFLHNRKICWLHTTSRCCESPQTSSTNNDIPQKVTVHYEHGLPVFTIPLPSRKELCSFTLRPISDTVATLCTNLSSEDKGVDYVALYGKDGVRISGSTLVEHLLESEQFRLRINDTYYDVSAPSFESIAFETVGVTEEILKSTERLTSLNDLRSRVAALYAVLHVDQYKLERENMLIKKLEEVELELKPMIIVKDMIEKECQQFSTRAMWGVFIGMLVQTGFLARLTWWEYSWDIVEPVTYFVTYATVLATCGYFLITRQVYI</sequence>
<evidence type="ECO:0000256" key="5">
    <source>
        <dbReference type="ARBA" id="ARBA00022673"/>
    </source>
</evidence>
<keyword evidence="6 15" id="KW-0812">Transmembrane</keyword>
<accession>A0A914E6Z2</accession>
<feature type="transmembrane region" description="Helical" evidence="15">
    <location>
        <begin position="216"/>
        <end position="235"/>
    </location>
</feature>
<comment type="domain">
    <text evidence="15">The selectivity filter, in which calcium ions are arranged in single file, is composed of two acidic rings separated by one helical turn along the central axis of the channel pore.</text>
</comment>
<protein>
    <recommendedName>
        <fullName evidence="15">Calcium uniporter protein</fullName>
    </recommendedName>
</protein>
<evidence type="ECO:0000256" key="4">
    <source>
        <dbReference type="ARBA" id="ARBA00022568"/>
    </source>
</evidence>
<dbReference type="Pfam" id="PF04678">
    <property type="entry name" value="MCU"/>
    <property type="match status" value="1"/>
</dbReference>
<feature type="domain" description="Calcium uniporter protein C-terminal" evidence="16">
    <location>
        <begin position="85"/>
        <end position="270"/>
    </location>
</feature>